<dbReference type="RefSeq" id="WP_382394627.1">
    <property type="nucleotide sequence ID" value="NZ_JBHTCQ010000002.1"/>
</dbReference>
<proteinExistence type="predicted"/>
<dbReference type="EMBL" id="JBHTCQ010000002">
    <property type="protein sequence ID" value="MFC7405833.1"/>
    <property type="molecule type" value="Genomic_DNA"/>
</dbReference>
<dbReference type="InterPro" id="IPR024072">
    <property type="entry name" value="DHFR-like_dom_sf"/>
</dbReference>
<dbReference type="SUPFAM" id="SSF53597">
    <property type="entry name" value="Dihydrofolate reductase-like"/>
    <property type="match status" value="1"/>
</dbReference>
<comment type="caution">
    <text evidence="2">The sequence shown here is derived from an EMBL/GenBank/DDBJ whole genome shotgun (WGS) entry which is preliminary data.</text>
</comment>
<accession>A0ABW2QF40</accession>
<dbReference type="PANTHER" id="PTHR38011:SF12">
    <property type="entry name" value="BIFUNCTIONAL DEAMINASE-REDUCTASE DOMAIN PROTEIN"/>
    <property type="match status" value="1"/>
</dbReference>
<feature type="domain" description="Bacterial bifunctional deaminase-reductase C-terminal" evidence="1">
    <location>
        <begin position="51"/>
        <end position="151"/>
    </location>
</feature>
<reference evidence="3" key="1">
    <citation type="journal article" date="2019" name="Int. J. Syst. Evol. Microbiol.">
        <title>The Global Catalogue of Microorganisms (GCM) 10K type strain sequencing project: providing services to taxonomists for standard genome sequencing and annotation.</title>
        <authorList>
            <consortium name="The Broad Institute Genomics Platform"/>
            <consortium name="The Broad Institute Genome Sequencing Center for Infectious Disease"/>
            <person name="Wu L."/>
            <person name="Ma J."/>
        </authorList>
    </citation>
    <scope>NUCLEOTIDE SEQUENCE [LARGE SCALE GENOMIC DNA]</scope>
    <source>
        <strain evidence="3">JCM 1490</strain>
    </source>
</reference>
<gene>
    <name evidence="2" type="ORF">ACFQQL_11985</name>
</gene>
<name>A0ABW2QF40_9MICO</name>
<keyword evidence="3" id="KW-1185">Reference proteome</keyword>
<dbReference type="InterPro" id="IPR002734">
    <property type="entry name" value="RibDG_C"/>
</dbReference>
<dbReference type="Proteomes" id="UP001596455">
    <property type="component" value="Unassembled WGS sequence"/>
</dbReference>
<dbReference type="PANTHER" id="PTHR38011">
    <property type="entry name" value="DIHYDROFOLATE REDUCTASE FAMILY PROTEIN (AFU_ORTHOLOGUE AFUA_8G06820)"/>
    <property type="match status" value="1"/>
</dbReference>
<evidence type="ECO:0000313" key="2">
    <source>
        <dbReference type="EMBL" id="MFC7405833.1"/>
    </source>
</evidence>
<dbReference type="Pfam" id="PF01872">
    <property type="entry name" value="RibD_C"/>
    <property type="match status" value="1"/>
</dbReference>
<organism evidence="2 3">
    <name type="scientific">Georgenia alba</name>
    <dbReference type="NCBI Taxonomy" id="2233858"/>
    <lineage>
        <taxon>Bacteria</taxon>
        <taxon>Bacillati</taxon>
        <taxon>Actinomycetota</taxon>
        <taxon>Actinomycetes</taxon>
        <taxon>Micrococcales</taxon>
        <taxon>Bogoriellaceae</taxon>
        <taxon>Georgenia</taxon>
    </lineage>
</organism>
<dbReference type="Gene3D" id="3.40.430.10">
    <property type="entry name" value="Dihydrofolate Reductase, subunit A"/>
    <property type="match status" value="1"/>
</dbReference>
<evidence type="ECO:0000313" key="3">
    <source>
        <dbReference type="Proteomes" id="UP001596455"/>
    </source>
</evidence>
<protein>
    <submittedName>
        <fullName evidence="2">Dihydrofolate reductase family protein</fullName>
    </submittedName>
</protein>
<dbReference type="InterPro" id="IPR050765">
    <property type="entry name" value="Riboflavin_Biosynth_HTPR"/>
</dbReference>
<sequence length="178" mass="19251">MDVRDPVRPGDAPPARGTTGIDEAFVRQHERGFGAEIMGAGKYGYPGWHENAGWRGWWGSNPPFHTPVVVLTHHVRAPIEMDGGTTFHFLDASPADALEHARELAGGKDVRLGGGATMIRDFLVAGLVDHMHVVQVPIVLGRGVRLWDGLEGLEETYDLEAVSAPSGVTHLTFSRRAG</sequence>
<evidence type="ECO:0000259" key="1">
    <source>
        <dbReference type="Pfam" id="PF01872"/>
    </source>
</evidence>